<evidence type="ECO:0000313" key="2">
    <source>
        <dbReference type="EMBL" id="CUH69551.1"/>
    </source>
</evidence>
<dbReference type="EMBL" id="CYSC01000035">
    <property type="protein sequence ID" value="CUH72954.1"/>
    <property type="molecule type" value="Genomic_DNA"/>
</dbReference>
<proteinExistence type="predicted"/>
<feature type="domain" description="PhoD-like phosphatase" evidence="1">
    <location>
        <begin position="125"/>
        <end position="342"/>
    </location>
</feature>
<dbReference type="OrthoDB" id="327733at2"/>
<dbReference type="EMBL" id="CYSB01000040">
    <property type="protein sequence ID" value="CUH69551.1"/>
    <property type="molecule type" value="Genomic_DNA"/>
</dbReference>
<evidence type="ECO:0000313" key="5">
    <source>
        <dbReference type="Proteomes" id="UP000051887"/>
    </source>
</evidence>
<dbReference type="InterPro" id="IPR029052">
    <property type="entry name" value="Metallo-depent_PP-like"/>
</dbReference>
<evidence type="ECO:0000259" key="1">
    <source>
        <dbReference type="Pfam" id="PF19050"/>
    </source>
</evidence>
<organism evidence="3 5">
    <name type="scientific">Thalassovita autumnalis</name>
    <dbReference type="NCBI Taxonomy" id="2072972"/>
    <lineage>
        <taxon>Bacteria</taxon>
        <taxon>Pseudomonadati</taxon>
        <taxon>Pseudomonadota</taxon>
        <taxon>Alphaproteobacteria</taxon>
        <taxon>Rhodobacterales</taxon>
        <taxon>Roseobacteraceae</taxon>
        <taxon>Thalassovita</taxon>
    </lineage>
</organism>
<keyword evidence="4" id="KW-1185">Reference proteome</keyword>
<dbReference type="AlphaFoldDB" id="A0A0P1G4L7"/>
<dbReference type="Pfam" id="PF19050">
    <property type="entry name" value="PhoD_2"/>
    <property type="match status" value="1"/>
</dbReference>
<dbReference type="InterPro" id="IPR043904">
    <property type="entry name" value="PhoD_2-like"/>
</dbReference>
<dbReference type="SUPFAM" id="SSF56300">
    <property type="entry name" value="Metallo-dependent phosphatases"/>
    <property type="match status" value="1"/>
</dbReference>
<accession>A0A0P1G4L7</accession>
<name>A0A0P1G4L7_9RHOB</name>
<protein>
    <submittedName>
        <fullName evidence="3">PhoD-like phosphatase</fullName>
    </submittedName>
</protein>
<dbReference type="PANTHER" id="PTHR46689:SF2">
    <property type="entry name" value="WW DOMAIN PROTEIN (AFU_ORTHOLOGUE AFUA_6G06520)"/>
    <property type="match status" value="1"/>
</dbReference>
<evidence type="ECO:0000313" key="3">
    <source>
        <dbReference type="EMBL" id="CUH72954.1"/>
    </source>
</evidence>
<reference evidence="3 5" key="1">
    <citation type="submission" date="2015-09" db="EMBL/GenBank/DDBJ databases">
        <authorList>
            <consortium name="Swine Surveillance"/>
        </authorList>
    </citation>
    <scope>NUCLEOTIDE SEQUENCE [LARGE SCALE GENOMIC DNA]</scope>
    <source>
        <strain evidence="3 5">5120</strain>
    </source>
</reference>
<dbReference type="Proteomes" id="UP000051086">
    <property type="component" value="Unassembled WGS sequence"/>
</dbReference>
<dbReference type="PANTHER" id="PTHR46689">
    <property type="entry name" value="MEMBRANE PROTEIN, PUTATIVE-RELATED"/>
    <property type="match status" value="1"/>
</dbReference>
<dbReference type="RefSeq" id="WP_058244117.1">
    <property type="nucleotide sequence ID" value="NZ_CYSB01000040.1"/>
</dbReference>
<dbReference type="GO" id="GO:0016020">
    <property type="term" value="C:membrane"/>
    <property type="evidence" value="ECO:0007669"/>
    <property type="project" value="TreeGrafter"/>
</dbReference>
<evidence type="ECO:0000313" key="4">
    <source>
        <dbReference type="Proteomes" id="UP000051086"/>
    </source>
</evidence>
<gene>
    <name evidence="2" type="ORF">TL5118_03516</name>
    <name evidence="3" type="ORF">TL5120_02756</name>
</gene>
<dbReference type="InterPro" id="IPR038607">
    <property type="entry name" value="PhoD-like_sf"/>
</dbReference>
<dbReference type="Gene3D" id="3.60.21.70">
    <property type="entry name" value="PhoD-like phosphatase"/>
    <property type="match status" value="1"/>
</dbReference>
<reference evidence="2 4" key="2">
    <citation type="submission" date="2015-09" db="EMBL/GenBank/DDBJ databases">
        <authorList>
            <person name="Rodrigo-Torres L."/>
            <person name="Arahal D.R."/>
        </authorList>
    </citation>
    <scope>NUCLEOTIDE SEQUENCE [LARGE SCALE GENOMIC DNA]</scope>
    <source>
        <strain evidence="2 4">CECT 5118</strain>
    </source>
</reference>
<dbReference type="Proteomes" id="UP000051887">
    <property type="component" value="Unassembled WGS sequence"/>
</dbReference>
<sequence>MKPATAPSPPLSAHLKKPLGPILMLDDIREGQMHLAALFIAPNGQEMPPIELDGISISAENIATYQHVTIWRCRFSRPATDPSHYRWNGNRFDLAGCPEGAMQIAYVSCNGEEHGDLTRDGDERNAMWRQLAETHDQTPLSLLLHGGDQVYADEVTLGHPLSHDWPDRLPRDPSRGDLVDLRDHLRERFLDRYIAVYDTAEHAHLAARVPSLMQWDDHDICDGWGSLRRSRTYSPVGQMLFDCAREAALLFQHGCVDGDLPARFADPTGLHLGWSITAPGLRLLAPDLRSERSRREVMGTSGWRMMEGAGHTPAPGRTFVMSSVPVLGPRLSVLEWVMMAIPSMQKYEDDLRDQWQSRAHRDSWQHLLEILQRIASLDGQDVTVLSGEIHLAARGEMALGTGKVMHQLVASGISHRAPPKAWARFLDMLARFGDSPLPGHPIQMRPIPGQSHRYVAERNYLLLRKSEGNWQAQWALEDSGPSAWMPL</sequence>